<dbReference type="KEGG" id="oar:OA238_c26980"/>
<dbReference type="Proteomes" id="UP000004688">
    <property type="component" value="Chromosome"/>
</dbReference>
<proteinExistence type="predicted"/>
<protein>
    <submittedName>
        <fullName evidence="1">Uncharacterized protein</fullName>
    </submittedName>
</protein>
<reference evidence="1 2" key="1">
    <citation type="journal article" date="2013" name="PLoS ONE">
        <title>Poles Apart: Arctic and Antarctic Octadecabacter strains Share High Genome Plasticity and a New Type of Xanthorhodopsin.</title>
        <authorList>
            <person name="Vollmers J."/>
            <person name="Voget S."/>
            <person name="Dietrich S."/>
            <person name="Gollnow K."/>
            <person name="Smits M."/>
            <person name="Meyer K."/>
            <person name="Brinkhoff T."/>
            <person name="Simon M."/>
            <person name="Daniel R."/>
        </authorList>
    </citation>
    <scope>NUCLEOTIDE SEQUENCE [LARGE SCALE GENOMIC DNA]</scope>
    <source>
        <strain evidence="1 2">238</strain>
    </source>
</reference>
<dbReference type="InterPro" id="IPR011990">
    <property type="entry name" value="TPR-like_helical_dom_sf"/>
</dbReference>
<dbReference type="OrthoDB" id="54411at2"/>
<dbReference type="SUPFAM" id="SSF48452">
    <property type="entry name" value="TPR-like"/>
    <property type="match status" value="1"/>
</dbReference>
<dbReference type="eggNOG" id="COG0457">
    <property type="taxonomic scope" value="Bacteria"/>
</dbReference>
<dbReference type="STRING" id="391616.OA238_c26980"/>
<accession>M9RJF0</accession>
<keyword evidence="2" id="KW-1185">Reference proteome</keyword>
<dbReference type="HOGENOM" id="CLU_1101955_0_0_5"/>
<name>M9RJF0_9RHOB</name>
<dbReference type="EMBL" id="CP003742">
    <property type="protein sequence ID" value="AGI72734.1"/>
    <property type="molecule type" value="Genomic_DNA"/>
</dbReference>
<dbReference type="Gene3D" id="1.25.40.10">
    <property type="entry name" value="Tetratricopeptide repeat domain"/>
    <property type="match status" value="1"/>
</dbReference>
<gene>
    <name evidence="1" type="ORF">OA238_c26980</name>
</gene>
<dbReference type="RefSeq" id="WP_015495793.1">
    <property type="nucleotide sequence ID" value="NC_020908.1"/>
</dbReference>
<sequence>MSTQQLKAKAVWNMARFKSENWMSARQALDIAVKLEPNDPIALAMHASMATQLIPLIPFSDLTDDPAWALTFANKAVELGHNVDYVLRTRGNIRLWLFGDHKGARRDCERALRVAPEFHLAHLTLATSEILSGSPAASVNPLEEMMRRTPFDTQNPFYISLIALGHILGGQDAEAVAAGCDRYELWPEQSWMTLVFAAALGGTKADGAEARGLSLENLELSASRFRKMPFTDHEDVAHLEERFARMGLRVMG</sequence>
<dbReference type="AlphaFoldDB" id="M9RJF0"/>
<evidence type="ECO:0000313" key="1">
    <source>
        <dbReference type="EMBL" id="AGI72734.1"/>
    </source>
</evidence>
<organism evidence="1 2">
    <name type="scientific">Octadecabacter arcticus 238</name>
    <dbReference type="NCBI Taxonomy" id="391616"/>
    <lineage>
        <taxon>Bacteria</taxon>
        <taxon>Pseudomonadati</taxon>
        <taxon>Pseudomonadota</taxon>
        <taxon>Alphaproteobacteria</taxon>
        <taxon>Rhodobacterales</taxon>
        <taxon>Roseobacteraceae</taxon>
        <taxon>Octadecabacter</taxon>
    </lineage>
</organism>
<evidence type="ECO:0000313" key="2">
    <source>
        <dbReference type="Proteomes" id="UP000004688"/>
    </source>
</evidence>